<dbReference type="InterPro" id="IPR025695">
    <property type="entry name" value="DoxX-like"/>
</dbReference>
<gene>
    <name evidence="3" type="ORF">E9232_006690</name>
</gene>
<reference evidence="3 4" key="1">
    <citation type="submission" date="2023-07" db="EMBL/GenBank/DDBJ databases">
        <title>Sorghum-associated microbial communities from plants grown in Nebraska, USA.</title>
        <authorList>
            <person name="Schachtman D."/>
        </authorList>
    </citation>
    <scope>NUCLEOTIDE SEQUENCE [LARGE SCALE GENOMIC DNA]</scope>
    <source>
        <strain evidence="3 4">584</strain>
    </source>
</reference>
<dbReference type="PANTHER" id="PTHR12126:SF11">
    <property type="entry name" value="NADH DEHYDROGENASE [UBIQUINONE] 1 ALPHA SUBCOMPLEX SUBUNIT 9, MITOCHONDRIAL"/>
    <property type="match status" value="1"/>
</dbReference>
<evidence type="ECO:0000259" key="2">
    <source>
        <dbReference type="Pfam" id="PF13460"/>
    </source>
</evidence>
<accession>A0ABU1JZT7</accession>
<dbReference type="SUPFAM" id="SSF51735">
    <property type="entry name" value="NAD(P)-binding Rossmann-fold domains"/>
    <property type="match status" value="1"/>
</dbReference>
<name>A0ABU1JZT7_9PROT</name>
<proteinExistence type="predicted"/>
<dbReference type="PANTHER" id="PTHR12126">
    <property type="entry name" value="NADH-UBIQUINONE OXIDOREDUCTASE 39 KDA SUBUNIT-RELATED"/>
    <property type="match status" value="1"/>
</dbReference>
<keyword evidence="4" id="KW-1185">Reference proteome</keyword>
<dbReference type="InterPro" id="IPR036291">
    <property type="entry name" value="NAD(P)-bd_dom_sf"/>
</dbReference>
<feature type="transmembrane region" description="Helical" evidence="1">
    <location>
        <begin position="411"/>
        <end position="428"/>
    </location>
</feature>
<sequence length="431" mass="44896">MRVLVIGGYGLIGGYVLSRLHRQGHAVVGAGREIRMAARRFPYARWVAADLAAMRRPQDWAPHLAGIDAVVNCAGALQDSPRDDLRAVHVDGALALYRACAAAGIRRVVHVSAAAVGAGRETAFNATKQAAEAALAGLDLDWVVLRPGLVLAPAAYGGTALLRGLAGFPGIIPAVHADSVVQLVSAEDVAEAVGRAIDPAAPARIALDLMHPDPVRLAELLVALRGWLGLPPAPVLRLPTGLARISAVASDAIARLGWRSPMRSTALAQLRMGIAGDGKTWQRVLGLRPRSLAEMLAGWPSGVQERWFARLYFLKPLAFAALILFWLASGLIGLARLDQAAAVLRDAGVPAGLAVATVGIGSAVDLTLAVLACFRRSAGPALLGMVAVSAAYLLGGTLLRPDLWADPLGPLVKVIPGAVLALAALAMLDER</sequence>
<dbReference type="Proteomes" id="UP001262410">
    <property type="component" value="Unassembled WGS sequence"/>
</dbReference>
<evidence type="ECO:0000313" key="3">
    <source>
        <dbReference type="EMBL" id="MDR6294136.1"/>
    </source>
</evidence>
<dbReference type="Gene3D" id="3.40.50.720">
    <property type="entry name" value="NAD(P)-binding Rossmann-like Domain"/>
    <property type="match status" value="1"/>
</dbReference>
<feature type="transmembrane region" description="Helical" evidence="1">
    <location>
        <begin position="316"/>
        <end position="337"/>
    </location>
</feature>
<organism evidence="3 4">
    <name type="scientific">Inquilinus ginsengisoli</name>
    <dbReference type="NCBI Taxonomy" id="363840"/>
    <lineage>
        <taxon>Bacteria</taxon>
        <taxon>Pseudomonadati</taxon>
        <taxon>Pseudomonadota</taxon>
        <taxon>Alphaproteobacteria</taxon>
        <taxon>Rhodospirillales</taxon>
        <taxon>Rhodospirillaceae</taxon>
        <taxon>Inquilinus</taxon>
    </lineage>
</organism>
<dbReference type="Pfam" id="PF13460">
    <property type="entry name" value="NAD_binding_10"/>
    <property type="match status" value="1"/>
</dbReference>
<dbReference type="InterPro" id="IPR016040">
    <property type="entry name" value="NAD(P)-bd_dom"/>
</dbReference>
<protein>
    <submittedName>
        <fullName evidence="3">Uncharacterized protein YbjT (DUF2867 family)</fullName>
    </submittedName>
</protein>
<comment type="caution">
    <text evidence="3">The sequence shown here is derived from an EMBL/GenBank/DDBJ whole genome shotgun (WGS) entry which is preliminary data.</text>
</comment>
<keyword evidence="1" id="KW-0812">Transmembrane</keyword>
<dbReference type="RefSeq" id="WP_309801561.1">
    <property type="nucleotide sequence ID" value="NZ_JAVDPW010000016.1"/>
</dbReference>
<dbReference type="Pfam" id="PF13781">
    <property type="entry name" value="DoxX_3"/>
    <property type="match status" value="1"/>
</dbReference>
<evidence type="ECO:0000313" key="4">
    <source>
        <dbReference type="Proteomes" id="UP001262410"/>
    </source>
</evidence>
<dbReference type="InterPro" id="IPR051207">
    <property type="entry name" value="ComplexI_NDUFA9_subunit"/>
</dbReference>
<keyword evidence="1" id="KW-0472">Membrane</keyword>
<keyword evidence="1" id="KW-1133">Transmembrane helix</keyword>
<evidence type="ECO:0000256" key="1">
    <source>
        <dbReference type="SAM" id="Phobius"/>
    </source>
</evidence>
<feature type="transmembrane region" description="Helical" evidence="1">
    <location>
        <begin position="381"/>
        <end position="399"/>
    </location>
</feature>
<dbReference type="EMBL" id="JAVDPW010000016">
    <property type="protein sequence ID" value="MDR6294136.1"/>
    <property type="molecule type" value="Genomic_DNA"/>
</dbReference>
<feature type="transmembrane region" description="Helical" evidence="1">
    <location>
        <begin position="349"/>
        <end position="374"/>
    </location>
</feature>
<feature type="domain" description="NAD(P)-binding" evidence="2">
    <location>
        <begin position="7"/>
        <end position="154"/>
    </location>
</feature>